<dbReference type="HOGENOM" id="CLU_3393180_0_0_1"/>
<dbReference type="AlphaFoldDB" id="F6I2U8"/>
<dbReference type="PaxDb" id="29760-VIT_16s0013g02070.t01"/>
<dbReference type="Proteomes" id="UP000009183">
    <property type="component" value="Chromosome 16"/>
</dbReference>
<name>F6I2U8_VITVI</name>
<accession>F6I2U8</accession>
<reference evidence="2" key="1">
    <citation type="journal article" date="2007" name="Nature">
        <title>The grapevine genome sequence suggests ancestral hexaploidization in major angiosperm phyla.</title>
        <authorList>
            <consortium name="The French-Italian Public Consortium for Grapevine Genome Characterization."/>
            <person name="Jaillon O."/>
            <person name="Aury J.-M."/>
            <person name="Noel B."/>
            <person name="Policriti A."/>
            <person name="Clepet C."/>
            <person name="Casagrande A."/>
            <person name="Choisne N."/>
            <person name="Aubourg S."/>
            <person name="Vitulo N."/>
            <person name="Jubin C."/>
            <person name="Vezzi A."/>
            <person name="Legeai F."/>
            <person name="Hugueney P."/>
            <person name="Dasilva C."/>
            <person name="Horner D."/>
            <person name="Mica E."/>
            <person name="Jublot D."/>
            <person name="Poulain J."/>
            <person name="Bruyere C."/>
            <person name="Billault A."/>
            <person name="Segurens B."/>
            <person name="Gouyvenoux M."/>
            <person name="Ugarte E."/>
            <person name="Cattonaro F."/>
            <person name="Anthouard V."/>
            <person name="Vico V."/>
            <person name="Del Fabbro C."/>
            <person name="Alaux M."/>
            <person name="Di Gaspero G."/>
            <person name="Dumas V."/>
            <person name="Felice N."/>
            <person name="Paillard S."/>
            <person name="Juman I."/>
            <person name="Moroldo M."/>
            <person name="Scalabrin S."/>
            <person name="Canaguier A."/>
            <person name="Le Clainche I."/>
            <person name="Malacrida G."/>
            <person name="Durand E."/>
            <person name="Pesole G."/>
            <person name="Laucou V."/>
            <person name="Chatelet P."/>
            <person name="Merdinoglu D."/>
            <person name="Delledonne M."/>
            <person name="Pezzotti M."/>
            <person name="Lecharny A."/>
            <person name="Scarpelli C."/>
            <person name="Artiguenave F."/>
            <person name="Pe M.E."/>
            <person name="Valle G."/>
            <person name="Morgante M."/>
            <person name="Caboche M."/>
            <person name="Adam-Blondon A.-F."/>
            <person name="Weissenbach J."/>
            <person name="Quetier F."/>
            <person name="Wincker P."/>
        </authorList>
    </citation>
    <scope>NUCLEOTIDE SEQUENCE [LARGE SCALE GENOMIC DNA]</scope>
    <source>
        <strain evidence="2">cv. Pinot noir / PN40024</strain>
    </source>
</reference>
<dbReference type="EMBL" id="FN596738">
    <property type="protein sequence ID" value="CCB61265.1"/>
    <property type="molecule type" value="Genomic_DNA"/>
</dbReference>
<sequence>MSPSIPSSSSSVASLFPVVEGLEDATRLTAQT</sequence>
<dbReference type="InParanoid" id="F6I2U8"/>
<evidence type="ECO:0000313" key="2">
    <source>
        <dbReference type="Proteomes" id="UP000009183"/>
    </source>
</evidence>
<protein>
    <submittedName>
        <fullName evidence="1">Uncharacterized protein</fullName>
    </submittedName>
</protein>
<organism evidence="1 2">
    <name type="scientific">Vitis vinifera</name>
    <name type="common">Grape</name>
    <dbReference type="NCBI Taxonomy" id="29760"/>
    <lineage>
        <taxon>Eukaryota</taxon>
        <taxon>Viridiplantae</taxon>
        <taxon>Streptophyta</taxon>
        <taxon>Embryophyta</taxon>
        <taxon>Tracheophyta</taxon>
        <taxon>Spermatophyta</taxon>
        <taxon>Magnoliopsida</taxon>
        <taxon>eudicotyledons</taxon>
        <taxon>Gunneridae</taxon>
        <taxon>Pentapetalae</taxon>
        <taxon>rosids</taxon>
        <taxon>Vitales</taxon>
        <taxon>Vitaceae</taxon>
        <taxon>Viteae</taxon>
        <taxon>Vitis</taxon>
    </lineage>
</organism>
<keyword evidence="2" id="KW-1185">Reference proteome</keyword>
<evidence type="ECO:0000313" key="1">
    <source>
        <dbReference type="EMBL" id="CCB61265.1"/>
    </source>
</evidence>
<gene>
    <name evidence="1" type="ordered locus">VIT_16s0013g02070</name>
</gene>
<proteinExistence type="predicted"/>